<organism evidence="1">
    <name type="scientific">Arundo donax</name>
    <name type="common">Giant reed</name>
    <name type="synonym">Donax arundinaceus</name>
    <dbReference type="NCBI Taxonomy" id="35708"/>
    <lineage>
        <taxon>Eukaryota</taxon>
        <taxon>Viridiplantae</taxon>
        <taxon>Streptophyta</taxon>
        <taxon>Embryophyta</taxon>
        <taxon>Tracheophyta</taxon>
        <taxon>Spermatophyta</taxon>
        <taxon>Magnoliopsida</taxon>
        <taxon>Liliopsida</taxon>
        <taxon>Poales</taxon>
        <taxon>Poaceae</taxon>
        <taxon>PACMAD clade</taxon>
        <taxon>Arundinoideae</taxon>
        <taxon>Arundineae</taxon>
        <taxon>Arundo</taxon>
    </lineage>
</organism>
<dbReference type="AlphaFoldDB" id="A0A0A9HQT1"/>
<proteinExistence type="predicted"/>
<reference evidence="1" key="1">
    <citation type="submission" date="2014-09" db="EMBL/GenBank/DDBJ databases">
        <authorList>
            <person name="Magalhaes I.L.F."/>
            <person name="Oliveira U."/>
            <person name="Santos F.R."/>
            <person name="Vidigal T.H.D.A."/>
            <person name="Brescovit A.D."/>
            <person name="Santos A.J."/>
        </authorList>
    </citation>
    <scope>NUCLEOTIDE SEQUENCE</scope>
    <source>
        <tissue evidence="1">Shoot tissue taken approximately 20 cm above the soil surface</tissue>
    </source>
</reference>
<accession>A0A0A9HQT1</accession>
<dbReference type="EMBL" id="GBRH01158824">
    <property type="protein sequence ID" value="JAE39072.1"/>
    <property type="molecule type" value="Transcribed_RNA"/>
</dbReference>
<sequence>MVGERFRPTEILPAKAPTYRAYIRAKEPRAASLHHRHQAATPPAALHSPVNSPVFSPSSAAAIKPTALATFFPIKLTRTTFQSAMGSIPRVFLRLLLKKNHQRLKVMLSMCLATFTPPSPAMGKSSGSP</sequence>
<evidence type="ECO:0000313" key="1">
    <source>
        <dbReference type="EMBL" id="JAE39072.1"/>
    </source>
</evidence>
<reference evidence="1" key="2">
    <citation type="journal article" date="2015" name="Data Brief">
        <title>Shoot transcriptome of the giant reed, Arundo donax.</title>
        <authorList>
            <person name="Barrero R.A."/>
            <person name="Guerrero F.D."/>
            <person name="Moolhuijzen P."/>
            <person name="Goolsby J.A."/>
            <person name="Tidwell J."/>
            <person name="Bellgard S.E."/>
            <person name="Bellgard M.I."/>
        </authorList>
    </citation>
    <scope>NUCLEOTIDE SEQUENCE</scope>
    <source>
        <tissue evidence="1">Shoot tissue taken approximately 20 cm above the soil surface</tissue>
    </source>
</reference>
<name>A0A0A9HQT1_ARUDO</name>
<protein>
    <submittedName>
        <fullName evidence="1">Uncharacterized protein</fullName>
    </submittedName>
</protein>